<keyword evidence="2" id="KW-1185">Reference proteome</keyword>
<accession>A0A822YSN9</accession>
<evidence type="ECO:0000313" key="2">
    <source>
        <dbReference type="Proteomes" id="UP000607653"/>
    </source>
</evidence>
<organism evidence="1 2">
    <name type="scientific">Nelumbo nucifera</name>
    <name type="common">Sacred lotus</name>
    <dbReference type="NCBI Taxonomy" id="4432"/>
    <lineage>
        <taxon>Eukaryota</taxon>
        <taxon>Viridiplantae</taxon>
        <taxon>Streptophyta</taxon>
        <taxon>Embryophyta</taxon>
        <taxon>Tracheophyta</taxon>
        <taxon>Spermatophyta</taxon>
        <taxon>Magnoliopsida</taxon>
        <taxon>Proteales</taxon>
        <taxon>Nelumbonaceae</taxon>
        <taxon>Nelumbo</taxon>
    </lineage>
</organism>
<dbReference type="Proteomes" id="UP000607653">
    <property type="component" value="Unassembled WGS sequence"/>
</dbReference>
<protein>
    <submittedName>
        <fullName evidence="1">Uncharacterized protein</fullName>
    </submittedName>
</protein>
<sequence>MEIFPTVSLNFSGSASMILSAMEYLIK</sequence>
<dbReference type="EMBL" id="DUZY01000003">
    <property type="protein sequence ID" value="DAD33796.1"/>
    <property type="molecule type" value="Genomic_DNA"/>
</dbReference>
<gene>
    <name evidence="1" type="ORF">HUJ06_012647</name>
</gene>
<name>A0A822YSN9_NELNU</name>
<comment type="caution">
    <text evidence="1">The sequence shown here is derived from an EMBL/GenBank/DDBJ whole genome shotgun (WGS) entry which is preliminary data.</text>
</comment>
<proteinExistence type="predicted"/>
<reference evidence="1 2" key="1">
    <citation type="journal article" date="2020" name="Mol. Biol. Evol.">
        <title>Distinct Expression and Methylation Patterns for Genes with Different Fates following a Single Whole-Genome Duplication in Flowering Plants.</title>
        <authorList>
            <person name="Shi T."/>
            <person name="Rahmani R.S."/>
            <person name="Gugger P.F."/>
            <person name="Wang M."/>
            <person name="Li H."/>
            <person name="Zhang Y."/>
            <person name="Li Z."/>
            <person name="Wang Q."/>
            <person name="Van de Peer Y."/>
            <person name="Marchal K."/>
            <person name="Chen J."/>
        </authorList>
    </citation>
    <scope>NUCLEOTIDE SEQUENCE [LARGE SCALE GENOMIC DNA]</scope>
    <source>
        <tissue evidence="1">Leaf</tissue>
    </source>
</reference>
<evidence type="ECO:0000313" key="1">
    <source>
        <dbReference type="EMBL" id="DAD33796.1"/>
    </source>
</evidence>
<dbReference type="AlphaFoldDB" id="A0A822YSN9"/>